<keyword evidence="3" id="KW-1185">Reference proteome</keyword>
<dbReference type="SMART" id="SM00256">
    <property type="entry name" value="FBOX"/>
    <property type="match status" value="1"/>
</dbReference>
<reference evidence="2 3" key="1">
    <citation type="submission" date="2022-09" db="EMBL/GenBank/DDBJ databases">
        <authorList>
            <person name="Palmer J.M."/>
        </authorList>
    </citation>
    <scope>NUCLEOTIDE SEQUENCE [LARGE SCALE GENOMIC DNA]</scope>
    <source>
        <strain evidence="2 3">DSM 7382</strain>
    </source>
</reference>
<dbReference type="Pfam" id="PF00646">
    <property type="entry name" value="F-box"/>
    <property type="match status" value="1"/>
</dbReference>
<dbReference type="PROSITE" id="PS50181">
    <property type="entry name" value="FBOX"/>
    <property type="match status" value="1"/>
</dbReference>
<evidence type="ECO:0000313" key="3">
    <source>
        <dbReference type="Proteomes" id="UP001385951"/>
    </source>
</evidence>
<dbReference type="CDD" id="cd09917">
    <property type="entry name" value="F-box_SF"/>
    <property type="match status" value="1"/>
</dbReference>
<name>A0AAW0FDR8_9APHY</name>
<accession>A0AAW0FDR8</accession>
<organism evidence="2 3">
    <name type="scientific">Cerrena zonata</name>
    <dbReference type="NCBI Taxonomy" id="2478898"/>
    <lineage>
        <taxon>Eukaryota</taxon>
        <taxon>Fungi</taxon>
        <taxon>Dikarya</taxon>
        <taxon>Basidiomycota</taxon>
        <taxon>Agaricomycotina</taxon>
        <taxon>Agaricomycetes</taxon>
        <taxon>Polyporales</taxon>
        <taxon>Cerrenaceae</taxon>
        <taxon>Cerrena</taxon>
    </lineage>
</organism>
<gene>
    <name evidence="2" type="ORF">QCA50_018293</name>
</gene>
<evidence type="ECO:0000259" key="1">
    <source>
        <dbReference type="PROSITE" id="PS50181"/>
    </source>
</evidence>
<sequence>MLLRSKRVKVAPKPATTPKAIKKIRASQEKTQVTKAANAVVRIGRGALRDLLQMPMDIICEVLYCLGPFDLLRLARTNKAFRDLLIHRSSIHIWKEARKTVSGLPEPFPGMSEPAFASLCFENVCHLCFKSRIRKICWEFRLKLCSACEKTRTTPSSRLCVLDEDDREILLPHMSMKINIGTGYRSYRSSVALTSEAVTLRRTWKKLTNKKEKDKFIHEQTARCRELKKHIAKCQKWMLTFKSDRDEELEKIRDQRIEEIREKLEKLGYGDDLAWARGHGGLISLPHVHDTKPLTTQVWKDIGEDIIDYIEDNIRPFRIEDERQEFFEYCMPFFHEARASFARSHGNIFPLTNDLASIPQVTEVFTSLEDSDDIEVESFDSMIPLLPKIITTWRTSVDKRLETYLRTAAKAPSSVNIRDLAITRFLYCLGCSQIIQNTEVMPAIHDCVKGTKHFKSHCSFSSTNDPFKKACINSVTQAWMSSQYILISNYVQPVLQACGKERWTTVHELDQLDPRLTCKLGCEDSGIQTIYRWRDAVIHAATVHKQQANHFRQQKSVDRGLWEVLPLQEVEKLVCLDRAADEFAAAQKNEQHIWWCRHCEKHDLPKEGIVQHVKEDHGIKGPDEHDYFSNPDLPLTTTHTVLVVPDSYKESLDCLPESIKSFIETGRAMYQSDL</sequence>
<dbReference type="Proteomes" id="UP001385951">
    <property type="component" value="Unassembled WGS sequence"/>
</dbReference>
<dbReference type="SUPFAM" id="SSF81383">
    <property type="entry name" value="F-box domain"/>
    <property type="match status" value="1"/>
</dbReference>
<evidence type="ECO:0000313" key="2">
    <source>
        <dbReference type="EMBL" id="KAK7678711.1"/>
    </source>
</evidence>
<feature type="domain" description="F-box" evidence="1">
    <location>
        <begin position="48"/>
        <end position="97"/>
    </location>
</feature>
<comment type="caution">
    <text evidence="2">The sequence shown here is derived from an EMBL/GenBank/DDBJ whole genome shotgun (WGS) entry which is preliminary data.</text>
</comment>
<dbReference type="AlphaFoldDB" id="A0AAW0FDR8"/>
<dbReference type="InterPro" id="IPR001810">
    <property type="entry name" value="F-box_dom"/>
</dbReference>
<proteinExistence type="predicted"/>
<dbReference type="InterPro" id="IPR036047">
    <property type="entry name" value="F-box-like_dom_sf"/>
</dbReference>
<dbReference type="EMBL" id="JASBNA010000068">
    <property type="protein sequence ID" value="KAK7678711.1"/>
    <property type="molecule type" value="Genomic_DNA"/>
</dbReference>
<protein>
    <recommendedName>
        <fullName evidence="1">F-box domain-containing protein</fullName>
    </recommendedName>
</protein>